<evidence type="ECO:0000313" key="3">
    <source>
        <dbReference type="Proteomes" id="UP001195769"/>
    </source>
</evidence>
<dbReference type="InterPro" id="IPR006086">
    <property type="entry name" value="XPG-I_dom"/>
</dbReference>
<dbReference type="PANTHER" id="PTHR11081">
    <property type="entry name" value="FLAP ENDONUCLEASE FAMILY MEMBER"/>
    <property type="match status" value="1"/>
</dbReference>
<name>A0AAD4DNW1_9AGAM</name>
<gene>
    <name evidence="2" type="ORF">F5891DRAFT_1200298</name>
</gene>
<protein>
    <submittedName>
        <fullName evidence="2">PIN domain-like protein</fullName>
    </submittedName>
</protein>
<dbReference type="SUPFAM" id="SSF88723">
    <property type="entry name" value="PIN domain-like"/>
    <property type="match status" value="1"/>
</dbReference>
<keyword evidence="3" id="KW-1185">Reference proteome</keyword>
<proteinExistence type="predicted"/>
<dbReference type="GeneID" id="64663114"/>
<dbReference type="GO" id="GO:0006974">
    <property type="term" value="P:DNA damage response"/>
    <property type="evidence" value="ECO:0007669"/>
    <property type="project" value="UniProtKB-ARBA"/>
</dbReference>
<dbReference type="RefSeq" id="XP_041216777.1">
    <property type="nucleotide sequence ID" value="XM_041368816.1"/>
</dbReference>
<accession>A0AAD4DNW1</accession>
<dbReference type="GO" id="GO:0017108">
    <property type="term" value="F:5'-flap endonuclease activity"/>
    <property type="evidence" value="ECO:0007669"/>
    <property type="project" value="TreeGrafter"/>
</dbReference>
<reference evidence="2" key="1">
    <citation type="journal article" date="2020" name="New Phytol.">
        <title>Comparative genomics reveals dynamic genome evolution in host specialist ectomycorrhizal fungi.</title>
        <authorList>
            <person name="Lofgren L.A."/>
            <person name="Nguyen N.H."/>
            <person name="Vilgalys R."/>
            <person name="Ruytinx J."/>
            <person name="Liao H.L."/>
            <person name="Branco S."/>
            <person name="Kuo A."/>
            <person name="LaButti K."/>
            <person name="Lipzen A."/>
            <person name="Andreopoulos W."/>
            <person name="Pangilinan J."/>
            <person name="Riley R."/>
            <person name="Hundley H."/>
            <person name="Na H."/>
            <person name="Barry K."/>
            <person name="Grigoriev I.V."/>
            <person name="Stajich J.E."/>
            <person name="Kennedy P.G."/>
        </authorList>
    </citation>
    <scope>NUCLEOTIDE SEQUENCE</scope>
    <source>
        <strain evidence="2">FC203</strain>
    </source>
</reference>
<dbReference type="SMART" id="SM00484">
    <property type="entry name" value="XPGI"/>
    <property type="match status" value="1"/>
</dbReference>
<dbReference type="Pfam" id="PF00867">
    <property type="entry name" value="XPG_I"/>
    <property type="match status" value="1"/>
</dbReference>
<dbReference type="AlphaFoldDB" id="A0AAD4DNW1"/>
<sequence length="437" mass="48176">MGINNLWELLEPAAKTVHITSLALQDRYVGPAPHLPYMIGVDTSGWFEQCQQGNWHRAHTQTGQNPALRTFLFCLARLTQFPVQLVFCYDGNQRPDVKQGHKVSSREHWMVKPTQRILDVFHTQWITAAGEAEAQLALMNSADVIDAVLTDDSDIFVFGVKTVLRNSTLSMDTIKIYTASAIQDKIDHRLTGDAFITMAICCGGDYDKASLITQAHVTSLAELAKLQLPASPDLAQLASVIQQFLGWDSKKLLNTFHTTIWPVVILHELLEDLANNSPRSDELSLASGCTRAVFLNRVSRPQKTLVGISGHNTDVPTDMLEKTMMQLLEEPALGCQDDITSSHKYVRVWLADRIYDCWVKTMFLSSSGDLCTKSSLPSTSHAVHQLSVYPVSNSGPPASSSMSIIDLTEDEDAMAFAGGAIIDLTGDDDSELIDLTL</sequence>
<comment type="caution">
    <text evidence="2">The sequence shown here is derived from an EMBL/GenBank/DDBJ whole genome shotgun (WGS) entry which is preliminary data.</text>
</comment>
<dbReference type="PRINTS" id="PR00853">
    <property type="entry name" value="XPGRADSUPER"/>
</dbReference>
<dbReference type="EMBL" id="JABBWK010000229">
    <property type="protein sequence ID" value="KAG1886936.1"/>
    <property type="molecule type" value="Genomic_DNA"/>
</dbReference>
<dbReference type="CDD" id="cd09870">
    <property type="entry name" value="PIN_YEN1"/>
    <property type="match status" value="1"/>
</dbReference>
<feature type="domain" description="XPG-I" evidence="1">
    <location>
        <begin position="119"/>
        <end position="188"/>
    </location>
</feature>
<evidence type="ECO:0000313" key="2">
    <source>
        <dbReference type="EMBL" id="KAG1886936.1"/>
    </source>
</evidence>
<dbReference type="InterPro" id="IPR029060">
    <property type="entry name" value="PIN-like_dom_sf"/>
</dbReference>
<dbReference type="Gene3D" id="3.40.50.1010">
    <property type="entry name" value="5'-nuclease"/>
    <property type="match status" value="2"/>
</dbReference>
<organism evidence="2 3">
    <name type="scientific">Suillus fuscotomentosus</name>
    <dbReference type="NCBI Taxonomy" id="1912939"/>
    <lineage>
        <taxon>Eukaryota</taxon>
        <taxon>Fungi</taxon>
        <taxon>Dikarya</taxon>
        <taxon>Basidiomycota</taxon>
        <taxon>Agaricomycotina</taxon>
        <taxon>Agaricomycetes</taxon>
        <taxon>Agaricomycetidae</taxon>
        <taxon>Boletales</taxon>
        <taxon>Suillineae</taxon>
        <taxon>Suillaceae</taxon>
        <taxon>Suillus</taxon>
    </lineage>
</organism>
<evidence type="ECO:0000259" key="1">
    <source>
        <dbReference type="SMART" id="SM00484"/>
    </source>
</evidence>
<dbReference type="PANTHER" id="PTHR11081:SF75">
    <property type="entry name" value="ENDONUCLEASE, PUTATIVE (AFU_ORTHOLOGUE AFUA_3G13260)-RELATED"/>
    <property type="match status" value="1"/>
</dbReference>
<dbReference type="Proteomes" id="UP001195769">
    <property type="component" value="Unassembled WGS sequence"/>
</dbReference>
<dbReference type="InterPro" id="IPR006084">
    <property type="entry name" value="XPG/Rad2"/>
</dbReference>